<sequence length="67" mass="7200">MTQKIVHWNTHDFNGTPGAPGVIDLDPASLARTHPAIAQAIGRGRVTSHAIQYWGLGVLITLVVDED</sequence>
<keyword evidence="2" id="KW-1185">Reference proteome</keyword>
<protein>
    <submittedName>
        <fullName evidence="1">Uncharacterized protein</fullName>
    </submittedName>
</protein>
<reference evidence="1 2" key="2">
    <citation type="submission" date="2023-11" db="EMBL/GenBank/DDBJ databases">
        <authorList>
            <person name="Lara A.C."/>
            <person name="Chronakova A."/>
        </authorList>
    </citation>
    <scope>NUCLEOTIDE SEQUENCE [LARGE SCALE GENOMIC DNA]</scope>
    <source>
        <strain evidence="1 2">BCCO 10_0061</strain>
    </source>
</reference>
<accession>A0ABU4VCV7</accession>
<organism evidence="1 2">
    <name type="scientific">Lentzea sokolovensis</name>
    <dbReference type="NCBI Taxonomy" id="3095429"/>
    <lineage>
        <taxon>Bacteria</taxon>
        <taxon>Bacillati</taxon>
        <taxon>Actinomycetota</taxon>
        <taxon>Actinomycetes</taxon>
        <taxon>Pseudonocardiales</taxon>
        <taxon>Pseudonocardiaceae</taxon>
        <taxon>Lentzea</taxon>
    </lineage>
</organism>
<gene>
    <name evidence="1" type="ORF">SK854_46300</name>
</gene>
<reference evidence="1 2" key="1">
    <citation type="submission" date="2023-11" db="EMBL/GenBank/DDBJ databases">
        <title>Lentzea sokolovensis, sp. nov., Lentzea kristufkii, sp. nov., and Lentzea miocenensis, sp. nov., rare actinobacteria from Sokolov Coal Basin, Miocene lacustrine sediment, Czech Republic.</title>
        <authorList>
            <person name="Lara A."/>
            <person name="Kotroba L."/>
            <person name="Nouioui I."/>
            <person name="Neumann-Schaal M."/>
            <person name="Mast Y."/>
            <person name="Chronakova A."/>
        </authorList>
    </citation>
    <scope>NUCLEOTIDE SEQUENCE [LARGE SCALE GENOMIC DNA]</scope>
    <source>
        <strain evidence="1 2">BCCO 10_0061</strain>
    </source>
</reference>
<dbReference type="EMBL" id="JAXAVU010000018">
    <property type="protein sequence ID" value="MDX8149604.1"/>
    <property type="molecule type" value="Genomic_DNA"/>
</dbReference>
<evidence type="ECO:0000313" key="1">
    <source>
        <dbReference type="EMBL" id="MDX8149604.1"/>
    </source>
</evidence>
<dbReference type="RefSeq" id="WP_319981578.1">
    <property type="nucleotide sequence ID" value="NZ_JAXAVU010000018.1"/>
</dbReference>
<name>A0ABU4VCV7_9PSEU</name>
<comment type="caution">
    <text evidence="1">The sequence shown here is derived from an EMBL/GenBank/DDBJ whole genome shotgun (WGS) entry which is preliminary data.</text>
</comment>
<proteinExistence type="predicted"/>
<dbReference type="Proteomes" id="UP001285352">
    <property type="component" value="Unassembled WGS sequence"/>
</dbReference>
<evidence type="ECO:0000313" key="2">
    <source>
        <dbReference type="Proteomes" id="UP001285352"/>
    </source>
</evidence>